<feature type="region of interest" description="Disordered" evidence="1">
    <location>
        <begin position="565"/>
        <end position="591"/>
    </location>
</feature>
<evidence type="ECO:0000313" key="4">
    <source>
        <dbReference type="Proteomes" id="UP000663870"/>
    </source>
</evidence>
<sequence length="816" mass="94283">MFILYDSTLFIIIVIFKKIETNQSNNNQNKYSSIIIIIINMWFISRCISIDSLNSCFQQQKNKISHDFCLRREKPDIFTTRNDENDCEPLAKKSTHNNNNNNNTNHHRQHIRRRIPKRYSNIIGSFTRKNFSLEKDSINREKQTILPLFQSNHFSTTKTKNSRHHHHHHSLKSINEKIYCFNKNKKKSHEIKDHYSNHTIKHNNILAQRMQAAMSSELMNSLDRNFVFGYNKQSTTNSIITRSHSFDICTSYNDKSDEISYHNFKSKIKNNFNKEDISIHVPTPDYDEQNDDIIIQTLNIENDINEEPIIDYDDSKSIIKYELDDESNHEILSSFIIQQISINNNKEQIPIPPPLPNLDNKQKKITFHCRTIADKLSSDHKLILKDDDDDDDDDDLKQSDSLKISYHNISKDLILNKNSQSLSYTYSPDESISQLINHETNLKILCQNPSITDEQIQHCLSSSSVGTSIDIDYDDEHRSSSSKLYNDYKKQTSLISIPTSTIHSHSIIIQPMHTHFGLRSSTSSTSTNEKLTDMTLPSKQMNVCVINQLNEHLSTRFRKQQQDLCSNNFNNSDNNNNNYQSYNSSQEHMSENNNNNIQLNIYNESKDVPVTNSIYSSSIPPPPPPPPPLPVDGFHSIIPTINRSTNNYQRTSIMTLPREINNSTIPCSTGTSTISSNLSDTRILRELRENPLFTRAKQQLEIEPGSNGRRSGRRLIGSTLNITNTETVSYIQLDNYTKTNLKKSYETTTNPQQLETIIMLPNELNSILGKRTKSTNDINQIKSRPCTKSLIQTQCRQSELELIFQKRAQRSEQNLM</sequence>
<organism evidence="3 4">
    <name type="scientific">Rotaria sordida</name>
    <dbReference type="NCBI Taxonomy" id="392033"/>
    <lineage>
        <taxon>Eukaryota</taxon>
        <taxon>Metazoa</taxon>
        <taxon>Spiralia</taxon>
        <taxon>Gnathifera</taxon>
        <taxon>Rotifera</taxon>
        <taxon>Eurotatoria</taxon>
        <taxon>Bdelloidea</taxon>
        <taxon>Philodinida</taxon>
        <taxon>Philodinidae</taxon>
        <taxon>Rotaria</taxon>
    </lineage>
</organism>
<name>A0A814KPT6_9BILA</name>
<evidence type="ECO:0000313" key="2">
    <source>
        <dbReference type="EMBL" id="CAF0902652.1"/>
    </source>
</evidence>
<dbReference type="EMBL" id="CAJNOH010000142">
    <property type="protein sequence ID" value="CAF0902652.1"/>
    <property type="molecule type" value="Genomic_DNA"/>
</dbReference>
<dbReference type="AlphaFoldDB" id="A0A814KPT6"/>
<protein>
    <submittedName>
        <fullName evidence="3">Uncharacterized protein</fullName>
    </submittedName>
</protein>
<evidence type="ECO:0000313" key="3">
    <source>
        <dbReference type="EMBL" id="CAF1055295.1"/>
    </source>
</evidence>
<accession>A0A814KPT6</accession>
<comment type="caution">
    <text evidence="3">The sequence shown here is derived from an EMBL/GenBank/DDBJ whole genome shotgun (WGS) entry which is preliminary data.</text>
</comment>
<dbReference type="EMBL" id="CAJNOL010000417">
    <property type="protein sequence ID" value="CAF1055295.1"/>
    <property type="molecule type" value="Genomic_DNA"/>
</dbReference>
<gene>
    <name evidence="3" type="ORF">JXQ802_LOCUS16875</name>
    <name evidence="2" type="ORF">PYM288_LOCUS9603</name>
</gene>
<reference evidence="3" key="1">
    <citation type="submission" date="2021-02" db="EMBL/GenBank/DDBJ databases">
        <authorList>
            <person name="Nowell W R."/>
        </authorList>
    </citation>
    <scope>NUCLEOTIDE SEQUENCE</scope>
</reference>
<feature type="region of interest" description="Disordered" evidence="1">
    <location>
        <begin position="87"/>
        <end position="112"/>
    </location>
</feature>
<dbReference type="Proteomes" id="UP000663870">
    <property type="component" value="Unassembled WGS sequence"/>
</dbReference>
<feature type="compositionally biased region" description="Low complexity" evidence="1">
    <location>
        <begin position="566"/>
        <end position="591"/>
    </location>
</feature>
<evidence type="ECO:0000256" key="1">
    <source>
        <dbReference type="SAM" id="MobiDB-lite"/>
    </source>
</evidence>
<proteinExistence type="predicted"/>
<dbReference type="Proteomes" id="UP000663854">
    <property type="component" value="Unassembled WGS sequence"/>
</dbReference>
<keyword evidence="4" id="KW-1185">Reference proteome</keyword>